<gene>
    <name evidence="3" type="ORF">GCM10025881_00630</name>
    <name evidence="4" type="ORF">GCM10025881_39710</name>
</gene>
<organism evidence="4 5">
    <name type="scientific">Pseudolysinimonas kribbensis</name>
    <dbReference type="NCBI Taxonomy" id="433641"/>
    <lineage>
        <taxon>Bacteria</taxon>
        <taxon>Bacillati</taxon>
        <taxon>Actinomycetota</taxon>
        <taxon>Actinomycetes</taxon>
        <taxon>Micrococcales</taxon>
        <taxon>Microbacteriaceae</taxon>
        <taxon>Pseudolysinimonas</taxon>
    </lineage>
</organism>
<keyword evidence="5" id="KW-1185">Reference proteome</keyword>
<proteinExistence type="predicted"/>
<dbReference type="Proteomes" id="UP001157034">
    <property type="component" value="Unassembled WGS sequence"/>
</dbReference>
<keyword evidence="2" id="KW-1133">Transmembrane helix</keyword>
<protein>
    <recommendedName>
        <fullName evidence="6">DUF2157 domain-containing protein</fullName>
    </recommendedName>
</protein>
<sequence length="458" mass="47754">MLEGWSRQAADYVDSTAVCPRCGARIEPTLVCGTCRAILSGEEAVRVRAASQRAAEALRERQRLIDLLPVAPLASAAAAVPATAPVGPSPTSAVPRAPGSQGQIGVPSVLAVVGAALVAVAGIVFTFLNPDIAFAARTVIIALLTVLFLGASWLMMQRRLRLSAEALGALGMVFVVLDIWAAVQKTPLDVSGWVPAAVGTLLASLVMFGLALLVRMRVWLWTSIVGFVLVPAMFGYALTNGWAVHAGHVAAGLVAWGAHRLLRRAAGRFGSELRADHGTATTLQLVASGVVVLTLPFFPAPDGFRVVGSGADDAGARVLGAGLVLLALAVLAALGTRDRLPGCGACWPACGSPSPSPSSPSCRWTTRHRASCSRRSRPRSCSCCWRRSPSRLGATASAARGCHRGRRPGGRARGGRGPAGARIGRRAAARGRGQVVDPRAGRRRGRRGRHRLALPPAR</sequence>
<evidence type="ECO:0000313" key="3">
    <source>
        <dbReference type="EMBL" id="GMA93239.1"/>
    </source>
</evidence>
<feature type="transmembrane region" description="Helical" evidence="2">
    <location>
        <begin position="242"/>
        <end position="259"/>
    </location>
</feature>
<keyword evidence="2" id="KW-0812">Transmembrane</keyword>
<dbReference type="RefSeq" id="WP_431311784.1">
    <property type="nucleotide sequence ID" value="NZ_BSVB01000001.1"/>
</dbReference>
<feature type="transmembrane region" description="Helical" evidence="2">
    <location>
        <begin position="218"/>
        <end position="236"/>
    </location>
</feature>
<evidence type="ECO:0000313" key="4">
    <source>
        <dbReference type="EMBL" id="GMA97147.1"/>
    </source>
</evidence>
<evidence type="ECO:0000256" key="2">
    <source>
        <dbReference type="SAM" id="Phobius"/>
    </source>
</evidence>
<evidence type="ECO:0000256" key="1">
    <source>
        <dbReference type="SAM" id="MobiDB-lite"/>
    </source>
</evidence>
<feature type="transmembrane region" description="Helical" evidence="2">
    <location>
        <begin position="193"/>
        <end position="213"/>
    </location>
</feature>
<feature type="transmembrane region" description="Helical" evidence="2">
    <location>
        <begin position="318"/>
        <end position="335"/>
    </location>
</feature>
<dbReference type="EMBL" id="BSVB01000001">
    <property type="protein sequence ID" value="GMA97147.1"/>
    <property type="molecule type" value="Genomic_DNA"/>
</dbReference>
<feature type="compositionally biased region" description="Basic residues" evidence="1">
    <location>
        <begin position="401"/>
        <end position="414"/>
    </location>
</feature>
<reference evidence="5" key="2">
    <citation type="journal article" date="2019" name="Int. J. Syst. Evol. Microbiol.">
        <title>The Global Catalogue of Microorganisms (GCM) 10K type strain sequencing project: providing services to taxonomists for standard genome sequencing and annotation.</title>
        <authorList>
            <consortium name="The Broad Institute Genomics Platform"/>
            <consortium name="The Broad Institute Genome Sequencing Center for Infectious Disease"/>
            <person name="Wu L."/>
            <person name="Ma J."/>
        </authorList>
    </citation>
    <scope>NUCLEOTIDE SEQUENCE [LARGE SCALE GENOMIC DNA]</scope>
    <source>
        <strain evidence="5">NBRC 108894</strain>
    </source>
</reference>
<feature type="compositionally biased region" description="Basic residues" evidence="1">
    <location>
        <begin position="441"/>
        <end position="452"/>
    </location>
</feature>
<feature type="transmembrane region" description="Helical" evidence="2">
    <location>
        <begin position="162"/>
        <end position="181"/>
    </location>
</feature>
<reference evidence="4" key="1">
    <citation type="journal article" date="2014" name="Int. J. Syst. Evol. Microbiol.">
        <title>Complete genome of a new Firmicutes species belonging to the dominant human colonic microbiota ('Ruminococcus bicirculans') reveals two chromosomes and a selective capacity to utilize plant glucans.</title>
        <authorList>
            <consortium name="NISC Comparative Sequencing Program"/>
            <person name="Wegmann U."/>
            <person name="Louis P."/>
            <person name="Goesmann A."/>
            <person name="Henrissat B."/>
            <person name="Duncan S.H."/>
            <person name="Flint H.J."/>
        </authorList>
    </citation>
    <scope>NUCLEOTIDE SEQUENCE</scope>
    <source>
        <strain evidence="4">NBRC 108894</strain>
    </source>
</reference>
<dbReference type="EMBL" id="BSVB01000001">
    <property type="protein sequence ID" value="GMA93239.1"/>
    <property type="molecule type" value="Genomic_DNA"/>
</dbReference>
<feature type="transmembrane region" description="Helical" evidence="2">
    <location>
        <begin position="134"/>
        <end position="155"/>
    </location>
</feature>
<reference evidence="4" key="3">
    <citation type="submission" date="2023-02" db="EMBL/GenBank/DDBJ databases">
        <authorList>
            <person name="Sun Q."/>
            <person name="Mori K."/>
        </authorList>
    </citation>
    <scope>NUCLEOTIDE SEQUENCE</scope>
    <source>
        <strain evidence="4">NBRC 108894</strain>
    </source>
</reference>
<name>A0ABQ6KBE8_9MICO</name>
<feature type="transmembrane region" description="Helical" evidence="2">
    <location>
        <begin position="104"/>
        <end position="128"/>
    </location>
</feature>
<comment type="caution">
    <text evidence="4">The sequence shown here is derived from an EMBL/GenBank/DDBJ whole genome shotgun (WGS) entry which is preliminary data.</text>
</comment>
<keyword evidence="2" id="KW-0472">Membrane</keyword>
<accession>A0ABQ6KBE8</accession>
<feature type="transmembrane region" description="Helical" evidence="2">
    <location>
        <begin position="280"/>
        <end position="298"/>
    </location>
</feature>
<evidence type="ECO:0008006" key="6">
    <source>
        <dbReference type="Google" id="ProtNLM"/>
    </source>
</evidence>
<evidence type="ECO:0000313" key="5">
    <source>
        <dbReference type="Proteomes" id="UP001157034"/>
    </source>
</evidence>
<feature type="region of interest" description="Disordered" evidence="1">
    <location>
        <begin position="395"/>
        <end position="458"/>
    </location>
</feature>